<evidence type="ECO:0000256" key="1">
    <source>
        <dbReference type="ARBA" id="ARBA00004232"/>
    </source>
</evidence>
<dbReference type="PANTHER" id="PTHR12455">
    <property type="entry name" value="NUCLEOLAR COMPLEX PROTEIN 4"/>
    <property type="match status" value="1"/>
</dbReference>
<dbReference type="PANTHER" id="PTHR12455:SF0">
    <property type="entry name" value="NUCLEOLAR COMPLEX PROTEIN 4 HOMOLOG"/>
    <property type="match status" value="1"/>
</dbReference>
<dbReference type="AlphaFoldDB" id="A0A9P4IWR5"/>
<dbReference type="InterPro" id="IPR027193">
    <property type="entry name" value="Noc4"/>
</dbReference>
<dbReference type="EMBL" id="ML996088">
    <property type="protein sequence ID" value="KAF2151343.1"/>
    <property type="molecule type" value="Genomic_DNA"/>
</dbReference>
<feature type="region of interest" description="Disordered" evidence="5">
    <location>
        <begin position="1"/>
        <end position="38"/>
    </location>
</feature>
<evidence type="ECO:0000259" key="6">
    <source>
        <dbReference type="Pfam" id="PF03914"/>
    </source>
</evidence>
<keyword evidence="4" id="KW-0472">Membrane</keyword>
<evidence type="ECO:0000256" key="5">
    <source>
        <dbReference type="SAM" id="MobiDB-lite"/>
    </source>
</evidence>
<comment type="subcellular location">
    <subcellularLocation>
        <location evidence="1">Nucleus membrane</location>
        <topology evidence="1">Multi-pass membrane protein</topology>
    </subcellularLocation>
</comment>
<keyword evidence="4" id="KW-1133">Transmembrane helix</keyword>
<dbReference type="Pfam" id="PF03914">
    <property type="entry name" value="CBF"/>
    <property type="match status" value="1"/>
</dbReference>
<feature type="domain" description="CCAAT-binding factor" evidence="6">
    <location>
        <begin position="320"/>
        <end position="477"/>
    </location>
</feature>
<dbReference type="SUPFAM" id="SSF48371">
    <property type="entry name" value="ARM repeat"/>
    <property type="match status" value="1"/>
</dbReference>
<dbReference type="GO" id="GO:0030692">
    <property type="term" value="C:Noc4p-Nop14p complex"/>
    <property type="evidence" value="ECO:0007669"/>
    <property type="project" value="TreeGrafter"/>
</dbReference>
<evidence type="ECO:0000256" key="2">
    <source>
        <dbReference type="ARBA" id="ARBA00007797"/>
    </source>
</evidence>
<reference evidence="7" key="1">
    <citation type="journal article" date="2020" name="Stud. Mycol.">
        <title>101 Dothideomycetes genomes: a test case for predicting lifestyles and emergence of pathogens.</title>
        <authorList>
            <person name="Haridas S."/>
            <person name="Albert R."/>
            <person name="Binder M."/>
            <person name="Bloem J."/>
            <person name="Labutti K."/>
            <person name="Salamov A."/>
            <person name="Andreopoulos B."/>
            <person name="Baker S."/>
            <person name="Barry K."/>
            <person name="Bills G."/>
            <person name="Bluhm B."/>
            <person name="Cannon C."/>
            <person name="Castanera R."/>
            <person name="Culley D."/>
            <person name="Daum C."/>
            <person name="Ezra D."/>
            <person name="Gonzalez J."/>
            <person name="Henrissat B."/>
            <person name="Kuo A."/>
            <person name="Liang C."/>
            <person name="Lipzen A."/>
            <person name="Lutzoni F."/>
            <person name="Magnuson J."/>
            <person name="Mondo S."/>
            <person name="Nolan M."/>
            <person name="Ohm R."/>
            <person name="Pangilinan J."/>
            <person name="Park H.-J."/>
            <person name="Ramirez L."/>
            <person name="Alfaro M."/>
            <person name="Sun H."/>
            <person name="Tritt A."/>
            <person name="Yoshinaga Y."/>
            <person name="Zwiers L.-H."/>
            <person name="Turgeon B."/>
            <person name="Goodwin S."/>
            <person name="Spatafora J."/>
            <person name="Crous P."/>
            <person name="Grigoriev I."/>
        </authorList>
    </citation>
    <scope>NUCLEOTIDE SEQUENCE</scope>
    <source>
        <strain evidence="7">CBS 260.36</strain>
    </source>
</reference>
<dbReference type="OrthoDB" id="10263185at2759"/>
<keyword evidence="8" id="KW-1185">Reference proteome</keyword>
<keyword evidence="3" id="KW-0812">Transmembrane</keyword>
<evidence type="ECO:0000256" key="4">
    <source>
        <dbReference type="ARBA" id="ARBA00022989"/>
    </source>
</evidence>
<accession>A0A9P4IWR5</accession>
<protein>
    <submittedName>
        <fullName evidence="7">CBF-domain-containing protein</fullName>
    </submittedName>
</protein>
<organism evidence="7 8">
    <name type="scientific">Myriangium duriaei CBS 260.36</name>
    <dbReference type="NCBI Taxonomy" id="1168546"/>
    <lineage>
        <taxon>Eukaryota</taxon>
        <taxon>Fungi</taxon>
        <taxon>Dikarya</taxon>
        <taxon>Ascomycota</taxon>
        <taxon>Pezizomycotina</taxon>
        <taxon>Dothideomycetes</taxon>
        <taxon>Dothideomycetidae</taxon>
        <taxon>Myriangiales</taxon>
        <taxon>Myriangiaceae</taxon>
        <taxon>Myriangium</taxon>
    </lineage>
</organism>
<dbReference type="GO" id="GO:0032040">
    <property type="term" value="C:small-subunit processome"/>
    <property type="evidence" value="ECO:0007669"/>
    <property type="project" value="TreeGrafter"/>
</dbReference>
<evidence type="ECO:0000313" key="8">
    <source>
        <dbReference type="Proteomes" id="UP000799439"/>
    </source>
</evidence>
<dbReference type="Proteomes" id="UP000799439">
    <property type="component" value="Unassembled WGS sequence"/>
</dbReference>
<sequence length="547" mass="62223">MPGLIDVQGGKKRKREDNAQFKRRVAKKQETPEDENGVQEQLLELESRITETGHFGAGIKKIHKIFGSKSQAVDERLAAAVALCRIFYRLISGERLVKRKNLSPEERDEVDHLRGSLTLYVDGLCKFLAHEDDHVRSTALTLLMRIVKAEVSQQESRSTQAWKTGAFYSLVRTLITKKNVEGPVQEFLEAFVEEHDDIRFYTFAAIERVLSEQPEEGRRTAATGSLNLLLEIEGIPDSNDQLEDWYGVAPEQLSSTLVLLKAHRKQAQTTWLQVFGSSLDKQQRKQILEVFTERIAPWFSRPETLMDFLTDSYNEGGATSLLALSGVYYLISEKNLDYPQFYQKLYSLLDEGILYSKHRARFFRLLETFLSSTHLPANLVASFIKRLSRLALHAPPGGIVMVVPWVYNMLKKHPQCTFMIHREIRELSEKEELEGSGMDDPFDMSETDPVQTSAIDSSLWELHTLQHHYHPNVATLAKIISEQFTKQEYNVEDFLDHSYNGLIDAELGKDLKKAPVVEFEIPKRIVTKEGGGLNEAGSLLQLAIQAS</sequence>
<comment type="caution">
    <text evidence="7">The sequence shown here is derived from an EMBL/GenBank/DDBJ whole genome shotgun (WGS) entry which is preliminary data.</text>
</comment>
<dbReference type="GO" id="GO:0031965">
    <property type="term" value="C:nuclear membrane"/>
    <property type="evidence" value="ECO:0007669"/>
    <property type="project" value="UniProtKB-SubCell"/>
</dbReference>
<evidence type="ECO:0000313" key="7">
    <source>
        <dbReference type="EMBL" id="KAF2151343.1"/>
    </source>
</evidence>
<gene>
    <name evidence="7" type="ORF">K461DRAFT_280132</name>
</gene>
<name>A0A9P4IWR5_9PEZI</name>
<comment type="similarity">
    <text evidence="2">Belongs to the CBF/MAK21 family.</text>
</comment>
<proteinExistence type="inferred from homology"/>
<dbReference type="InterPro" id="IPR005612">
    <property type="entry name" value="CCAAT-binding_factor"/>
</dbReference>
<dbReference type="InterPro" id="IPR016024">
    <property type="entry name" value="ARM-type_fold"/>
</dbReference>
<dbReference type="GO" id="GO:0042254">
    <property type="term" value="P:ribosome biogenesis"/>
    <property type="evidence" value="ECO:0007669"/>
    <property type="project" value="InterPro"/>
</dbReference>
<evidence type="ECO:0000256" key="3">
    <source>
        <dbReference type="ARBA" id="ARBA00022692"/>
    </source>
</evidence>